<dbReference type="InterPro" id="IPR036397">
    <property type="entry name" value="RNaseH_sf"/>
</dbReference>
<feature type="region of interest" description="Disordered" evidence="4">
    <location>
        <begin position="286"/>
        <end position="311"/>
    </location>
</feature>
<feature type="compositionally biased region" description="Basic and acidic residues" evidence="4">
    <location>
        <begin position="477"/>
        <end position="517"/>
    </location>
</feature>
<keyword evidence="3" id="KW-0862">Zinc</keyword>
<evidence type="ECO:0000313" key="7">
    <source>
        <dbReference type="EMBL" id="WAQ85271.1"/>
    </source>
</evidence>
<dbReference type="Gene3D" id="3.30.420.10">
    <property type="entry name" value="Ribonuclease H-like superfamily/Ribonuclease H"/>
    <property type="match status" value="1"/>
</dbReference>
<feature type="region of interest" description="Disordered" evidence="4">
    <location>
        <begin position="472"/>
        <end position="517"/>
    </location>
</feature>
<evidence type="ECO:0008006" key="9">
    <source>
        <dbReference type="Google" id="ProtNLM"/>
    </source>
</evidence>
<keyword evidence="3" id="KW-0863">Zinc-finger</keyword>
<feature type="region of interest" description="Disordered" evidence="4">
    <location>
        <begin position="331"/>
        <end position="360"/>
    </location>
</feature>
<sequence length="953" mass="107976">MDEELSDSEETPQHQHIPPRHNTPRQQQPSGYGIHNTENVQENMYQPQRQQQTQAGIPVQQPYPVYPQQMYRQPQPSIPARPVIIKDPGLFYDGKQFMKFLLRFERIANAFGATDHDKAAQILRFIWTEELKCELEEMDGYDDYDWKKLRADMVKTWGELDNTIMYTTDDLIKLAKQQSKSGIATHREYKEYLGKFTTILKYLVKNKHVSKKDEAGGLFLSAFPIESQRNVKQILVSKDQLPKAKDGSNKAPKWEDLIAAAETEVRVDDSVYTNFSSFSESNCTMQKELDQKKGDGKRREQMLKETPNEKTVDQKFQDMQQELAALKNQLWGNQPANYNRQGPSDKQEFSRGTPRPTTPQYENQSCFYCSRDGHLTYRCPELAKDEDQGLVSRRGRDYFLPDGQQIPFVPSRPIRTVVAGASADPQMQEAIKNLAESRQQGNGNTPVMKTSVQTIHWSPPTLGVENFMRSHPVTRSEAQKGRREVRIQEPEREAMDIDHEEEVDKSSKETPKKAPEKVWSRERVPTILKRDSPEEVLLQDLDNVKIPTTFAQLTTISPSYTEQIIAKLQGRLSGKNTSTTYIATEAAKVAAPMTTLPEEEGPSDPCYYICALGYVTAQVGGEKVNFMVDSGSMVNVIPRSVAEDLELESVIVNIPMQGVGGARCDITGVVKNCPIQIGRFSGPAHLFISPKAQDSATIGKFLLEEWVYRYGVIKAVTADNGPEFKNEFIKAVEKIGAVFRPPTPYYPEANGMIERGHQPIKDTLIKMCGESGGKWREYLPSVLFADRILTKRTTGYSPYELVFGQKAVLPVDLEMDTYLGIDWTEVSTTEQLLEARTMQLEPRLRKPLDPGELVLVYNKSLEDQWVKLFANRWNGPFRIKQQLPKGSYILEELDGTELKRAYAASHIKRFYPQGRELADIQEDEDPSQPESADDEMEEVSGNSSDGGSSDGSD</sequence>
<accession>A0ABY7CMB9</accession>
<dbReference type="Proteomes" id="UP001164743">
    <property type="component" value="Chromosome 5A"/>
</dbReference>
<feature type="region of interest" description="Disordered" evidence="4">
    <location>
        <begin position="1"/>
        <end position="55"/>
    </location>
</feature>
<feature type="compositionally biased region" description="Polar residues" evidence="4">
    <location>
        <begin position="24"/>
        <end position="55"/>
    </location>
</feature>
<evidence type="ECO:0000256" key="1">
    <source>
        <dbReference type="ARBA" id="ARBA00022664"/>
    </source>
</evidence>
<feature type="compositionally biased region" description="Polar residues" evidence="4">
    <location>
        <begin position="331"/>
        <end position="342"/>
    </location>
</feature>
<feature type="domain" description="CCHC-type" evidence="5">
    <location>
        <begin position="366"/>
        <end position="381"/>
    </location>
</feature>
<keyword evidence="1" id="KW-0507">mRNA processing</keyword>
<dbReference type="SUPFAM" id="SSF50630">
    <property type="entry name" value="Acid proteases"/>
    <property type="match status" value="1"/>
</dbReference>
<feature type="compositionally biased region" description="Acidic residues" evidence="4">
    <location>
        <begin position="919"/>
        <end position="938"/>
    </location>
</feature>
<dbReference type="PROSITE" id="PS50158">
    <property type="entry name" value="ZF_CCHC"/>
    <property type="match status" value="1"/>
</dbReference>
<evidence type="ECO:0000259" key="5">
    <source>
        <dbReference type="PROSITE" id="PS50158"/>
    </source>
</evidence>
<keyword evidence="8" id="KW-1185">Reference proteome</keyword>
<evidence type="ECO:0000259" key="6">
    <source>
        <dbReference type="PROSITE" id="PS50994"/>
    </source>
</evidence>
<protein>
    <recommendedName>
        <fullName evidence="9">Integrase catalytic domain-containing protein</fullName>
    </recommendedName>
</protein>
<keyword evidence="3" id="KW-0479">Metal-binding</keyword>
<feature type="domain" description="Integrase catalytic" evidence="6">
    <location>
        <begin position="634"/>
        <end position="806"/>
    </location>
</feature>
<proteinExistence type="predicted"/>
<keyword evidence="2" id="KW-0694">RNA-binding</keyword>
<evidence type="ECO:0000256" key="2">
    <source>
        <dbReference type="ARBA" id="ARBA00022884"/>
    </source>
</evidence>
<dbReference type="InterPro" id="IPR012337">
    <property type="entry name" value="RNaseH-like_sf"/>
</dbReference>
<evidence type="ECO:0000313" key="8">
    <source>
        <dbReference type="Proteomes" id="UP001164743"/>
    </source>
</evidence>
<dbReference type="InterPro" id="IPR021109">
    <property type="entry name" value="Peptidase_aspartic_dom_sf"/>
</dbReference>
<dbReference type="InterPro" id="IPR001584">
    <property type="entry name" value="Integrase_cat-core"/>
</dbReference>
<evidence type="ECO:0000256" key="3">
    <source>
        <dbReference type="PROSITE-ProRule" id="PRU00047"/>
    </source>
</evidence>
<feature type="compositionally biased region" description="Low complexity" evidence="4">
    <location>
        <begin position="940"/>
        <end position="953"/>
    </location>
</feature>
<gene>
    <name evidence="7" type="ORF">PtA15_5A846</name>
</gene>
<feature type="compositionally biased region" description="Acidic residues" evidence="4">
    <location>
        <begin position="1"/>
        <end position="10"/>
    </location>
</feature>
<dbReference type="EMBL" id="CP110425">
    <property type="protein sequence ID" value="WAQ85271.1"/>
    <property type="molecule type" value="Genomic_DNA"/>
</dbReference>
<name>A0ABY7CMB9_9BASI</name>
<feature type="region of interest" description="Disordered" evidence="4">
    <location>
        <begin position="914"/>
        <end position="953"/>
    </location>
</feature>
<dbReference type="InterPro" id="IPR001878">
    <property type="entry name" value="Znf_CCHC"/>
</dbReference>
<dbReference type="PANTHER" id="PTHR33246:SF51">
    <property type="entry name" value="MYB_SANT-LIKE DOMAIN-CONTAINING PROTEIN"/>
    <property type="match status" value="1"/>
</dbReference>
<dbReference type="SUPFAM" id="SSF57756">
    <property type="entry name" value="Retrovirus zinc finger-like domains"/>
    <property type="match status" value="1"/>
</dbReference>
<evidence type="ECO:0000256" key="4">
    <source>
        <dbReference type="SAM" id="MobiDB-lite"/>
    </source>
</evidence>
<dbReference type="GeneID" id="77810545"/>
<dbReference type="Pfam" id="PF13650">
    <property type="entry name" value="Asp_protease_2"/>
    <property type="match status" value="1"/>
</dbReference>
<reference evidence="7" key="1">
    <citation type="submission" date="2022-10" db="EMBL/GenBank/DDBJ databases">
        <title>Puccinia triticina Genome sequencing and assembly.</title>
        <authorList>
            <person name="Li C."/>
        </authorList>
    </citation>
    <scope>NUCLEOTIDE SEQUENCE</scope>
    <source>
        <strain evidence="7">Pt15</strain>
    </source>
</reference>
<dbReference type="CDD" id="cd00303">
    <property type="entry name" value="retropepsin_like"/>
    <property type="match status" value="1"/>
</dbReference>
<dbReference type="InterPro" id="IPR036875">
    <property type="entry name" value="Znf_CCHC_sf"/>
</dbReference>
<dbReference type="SUPFAM" id="SSF53098">
    <property type="entry name" value="Ribonuclease H-like"/>
    <property type="match status" value="1"/>
</dbReference>
<dbReference type="PANTHER" id="PTHR33246">
    <property type="entry name" value="CCHC-TYPE DOMAIN-CONTAINING PROTEIN"/>
    <property type="match status" value="1"/>
</dbReference>
<organism evidence="7 8">
    <name type="scientific">Puccinia triticina</name>
    <dbReference type="NCBI Taxonomy" id="208348"/>
    <lineage>
        <taxon>Eukaryota</taxon>
        <taxon>Fungi</taxon>
        <taxon>Dikarya</taxon>
        <taxon>Basidiomycota</taxon>
        <taxon>Pucciniomycotina</taxon>
        <taxon>Pucciniomycetes</taxon>
        <taxon>Pucciniales</taxon>
        <taxon>Pucciniaceae</taxon>
        <taxon>Puccinia</taxon>
    </lineage>
</organism>
<dbReference type="RefSeq" id="XP_053020826.1">
    <property type="nucleotide sequence ID" value="XM_053169650.1"/>
</dbReference>
<feature type="compositionally biased region" description="Basic and acidic residues" evidence="4">
    <location>
        <begin position="287"/>
        <end position="311"/>
    </location>
</feature>
<dbReference type="PROSITE" id="PS50994">
    <property type="entry name" value="INTEGRASE"/>
    <property type="match status" value="1"/>
</dbReference>